<name>A0A0D3F960_9ORYZ</name>
<dbReference type="HOGENOM" id="CLU_137048_0_0_1"/>
<sequence length="128" mass="13982">MVTRSAVRIERRLSPEVEPTSSLAATASISSPEWVYLLALVLSSFIPLRPLLPSHRHRHDPTCPRRFFPSFSFSSSSLAFGSVAGELQACLDLGMAVRVGGDEWGTFGSSNREGTARTFFFGHEEPGP</sequence>
<evidence type="ECO:0000313" key="2">
    <source>
        <dbReference type="Proteomes" id="UP000026960"/>
    </source>
</evidence>
<dbReference type="PaxDb" id="65489-OBART02G28620.1"/>
<proteinExistence type="predicted"/>
<dbReference type="Proteomes" id="UP000026960">
    <property type="component" value="Chromosome 2"/>
</dbReference>
<evidence type="ECO:0000313" key="1">
    <source>
        <dbReference type="EnsemblPlants" id="OBART02G28620.1"/>
    </source>
</evidence>
<organism evidence="1">
    <name type="scientific">Oryza barthii</name>
    <dbReference type="NCBI Taxonomy" id="65489"/>
    <lineage>
        <taxon>Eukaryota</taxon>
        <taxon>Viridiplantae</taxon>
        <taxon>Streptophyta</taxon>
        <taxon>Embryophyta</taxon>
        <taxon>Tracheophyta</taxon>
        <taxon>Spermatophyta</taxon>
        <taxon>Magnoliopsida</taxon>
        <taxon>Liliopsida</taxon>
        <taxon>Poales</taxon>
        <taxon>Poaceae</taxon>
        <taxon>BOP clade</taxon>
        <taxon>Oryzoideae</taxon>
        <taxon>Oryzeae</taxon>
        <taxon>Oryzinae</taxon>
        <taxon>Oryza</taxon>
    </lineage>
</organism>
<reference evidence="1" key="2">
    <citation type="submission" date="2015-03" db="UniProtKB">
        <authorList>
            <consortium name="EnsemblPlants"/>
        </authorList>
    </citation>
    <scope>IDENTIFICATION</scope>
</reference>
<dbReference type="Gramene" id="OBART02G28620.1">
    <property type="protein sequence ID" value="OBART02G28620.1"/>
    <property type="gene ID" value="OBART02G28620"/>
</dbReference>
<dbReference type="AlphaFoldDB" id="A0A0D3F960"/>
<keyword evidence="2" id="KW-1185">Reference proteome</keyword>
<accession>A0A0D3F960</accession>
<reference evidence="1" key="1">
    <citation type="journal article" date="2009" name="Rice">
        <title>De Novo Next Generation Sequencing of Plant Genomes.</title>
        <authorList>
            <person name="Rounsley S."/>
            <person name="Marri P.R."/>
            <person name="Yu Y."/>
            <person name="He R."/>
            <person name="Sisneros N."/>
            <person name="Goicoechea J.L."/>
            <person name="Lee S.J."/>
            <person name="Angelova A."/>
            <person name="Kudrna D."/>
            <person name="Luo M."/>
            <person name="Affourtit J."/>
            <person name="Desany B."/>
            <person name="Knight J."/>
            <person name="Niazi F."/>
            <person name="Egholm M."/>
            <person name="Wing R.A."/>
        </authorList>
    </citation>
    <scope>NUCLEOTIDE SEQUENCE [LARGE SCALE GENOMIC DNA]</scope>
    <source>
        <strain evidence="1">cv. IRGC 105608</strain>
    </source>
</reference>
<protein>
    <submittedName>
        <fullName evidence="1">Uncharacterized protein</fullName>
    </submittedName>
</protein>
<dbReference type="EnsemblPlants" id="OBART02G28620.1">
    <property type="protein sequence ID" value="OBART02G28620.1"/>
    <property type="gene ID" value="OBART02G28620"/>
</dbReference>